<dbReference type="Gene3D" id="3.90.1680.10">
    <property type="entry name" value="SOS response associated peptidase-like"/>
    <property type="match status" value="1"/>
</dbReference>
<dbReference type="PANTHER" id="PTHR13604:SF0">
    <property type="entry name" value="ABASIC SITE PROCESSING PROTEIN HMCES"/>
    <property type="match status" value="1"/>
</dbReference>
<keyword evidence="5" id="KW-0190">Covalent protein-DNA linkage</keyword>
<dbReference type="EMBL" id="RQPJ01000005">
    <property type="protein sequence ID" value="RTE53307.1"/>
    <property type="molecule type" value="Genomic_DNA"/>
</dbReference>
<proteinExistence type="inferred from homology"/>
<keyword evidence="10" id="KW-1185">Reference proteome</keyword>
<dbReference type="GO" id="GO:0003697">
    <property type="term" value="F:single-stranded DNA binding"/>
    <property type="evidence" value="ECO:0007669"/>
    <property type="project" value="InterPro"/>
</dbReference>
<reference evidence="9 10" key="1">
    <citation type="submission" date="2018-11" db="EMBL/GenBank/DDBJ databases">
        <title>Arenibacter aquaticus sp.nov., a marine bacterium isolated from surface seawater in the South China Sea.</title>
        <authorList>
            <person name="Guo J."/>
            <person name="Sun J."/>
        </authorList>
    </citation>
    <scope>NUCLEOTIDE SEQUENCE [LARGE SCALE GENOMIC DNA]</scope>
    <source>
        <strain evidence="9 10">GUO666</strain>
    </source>
</reference>
<protein>
    <recommendedName>
        <fullName evidence="8">Abasic site processing protein</fullName>
        <ecNumber evidence="8">3.4.-.-</ecNumber>
    </recommendedName>
</protein>
<dbReference type="AlphaFoldDB" id="A0A430K2D9"/>
<evidence type="ECO:0000313" key="9">
    <source>
        <dbReference type="EMBL" id="RTE53307.1"/>
    </source>
</evidence>
<dbReference type="InterPro" id="IPR003738">
    <property type="entry name" value="SRAP"/>
</dbReference>
<dbReference type="PANTHER" id="PTHR13604">
    <property type="entry name" value="DC12-RELATED"/>
    <property type="match status" value="1"/>
</dbReference>
<keyword evidence="2 8" id="KW-0645">Protease</keyword>
<dbReference type="GO" id="GO:0008233">
    <property type="term" value="F:peptidase activity"/>
    <property type="evidence" value="ECO:0007669"/>
    <property type="project" value="UniProtKB-KW"/>
</dbReference>
<evidence type="ECO:0000313" key="10">
    <source>
        <dbReference type="Proteomes" id="UP000267585"/>
    </source>
</evidence>
<dbReference type="SUPFAM" id="SSF143081">
    <property type="entry name" value="BB1717-like"/>
    <property type="match status" value="1"/>
</dbReference>
<keyword evidence="4 8" id="KW-0378">Hydrolase</keyword>
<evidence type="ECO:0000256" key="2">
    <source>
        <dbReference type="ARBA" id="ARBA00022670"/>
    </source>
</evidence>
<dbReference type="GO" id="GO:0016829">
    <property type="term" value="F:lyase activity"/>
    <property type="evidence" value="ECO:0007669"/>
    <property type="project" value="UniProtKB-KW"/>
</dbReference>
<evidence type="ECO:0000256" key="3">
    <source>
        <dbReference type="ARBA" id="ARBA00022763"/>
    </source>
</evidence>
<dbReference type="GO" id="GO:0006508">
    <property type="term" value="P:proteolysis"/>
    <property type="evidence" value="ECO:0007669"/>
    <property type="project" value="UniProtKB-KW"/>
</dbReference>
<evidence type="ECO:0000256" key="5">
    <source>
        <dbReference type="ARBA" id="ARBA00023124"/>
    </source>
</evidence>
<evidence type="ECO:0000256" key="4">
    <source>
        <dbReference type="ARBA" id="ARBA00022801"/>
    </source>
</evidence>
<comment type="similarity">
    <text evidence="1 8">Belongs to the SOS response-associated peptidase family.</text>
</comment>
<dbReference type="GO" id="GO:0106300">
    <property type="term" value="P:protein-DNA covalent cross-linking repair"/>
    <property type="evidence" value="ECO:0007669"/>
    <property type="project" value="InterPro"/>
</dbReference>
<name>A0A430K2D9_9FLAO</name>
<keyword evidence="6" id="KW-0238">DNA-binding</keyword>
<gene>
    <name evidence="9" type="ORF">EHW67_09760</name>
</gene>
<dbReference type="InterPro" id="IPR036590">
    <property type="entry name" value="SRAP-like"/>
</dbReference>
<evidence type="ECO:0000256" key="1">
    <source>
        <dbReference type="ARBA" id="ARBA00008136"/>
    </source>
</evidence>
<dbReference type="Proteomes" id="UP000267585">
    <property type="component" value="Unassembled WGS sequence"/>
</dbReference>
<dbReference type="OrthoDB" id="9782620at2"/>
<sequence>MYHKLSNTASRTTLEKELNKRFKYPNLYQKHILINGIDEVTIPIIPMEEENLIVPAIWGILPENYKDDWSVFQNIFNSLNLNINSLDNPSWYSNALLNRRCLIPVTGFFTSYLIDGILYPYYFHRKSGLPFCLSGIYNKLEDGFLSCTIITTHNKQGPKTIQNIDGSIPLLLPKNLNHAWLSPDLNKVDIQEMLNSAPNYNLVAHPISKEFFKNNISYTSMLEPVYYEKAPRGMILKNGIELFTL</sequence>
<keyword evidence="7" id="KW-0456">Lyase</keyword>
<comment type="caution">
    <text evidence="9">The sequence shown here is derived from an EMBL/GenBank/DDBJ whole genome shotgun (WGS) entry which is preliminary data.</text>
</comment>
<accession>A0A430K2D9</accession>
<evidence type="ECO:0000256" key="6">
    <source>
        <dbReference type="ARBA" id="ARBA00023125"/>
    </source>
</evidence>
<dbReference type="EC" id="3.4.-.-" evidence="8"/>
<dbReference type="RefSeq" id="WP_126162202.1">
    <property type="nucleotide sequence ID" value="NZ_RQPJ01000005.1"/>
</dbReference>
<organism evidence="9 10">
    <name type="scientific">Arenibacter aquaticus</name>
    <dbReference type="NCBI Taxonomy" id="2489054"/>
    <lineage>
        <taxon>Bacteria</taxon>
        <taxon>Pseudomonadati</taxon>
        <taxon>Bacteroidota</taxon>
        <taxon>Flavobacteriia</taxon>
        <taxon>Flavobacteriales</taxon>
        <taxon>Flavobacteriaceae</taxon>
        <taxon>Arenibacter</taxon>
    </lineage>
</organism>
<keyword evidence="3" id="KW-0227">DNA damage</keyword>
<dbReference type="Pfam" id="PF02586">
    <property type="entry name" value="SRAP"/>
    <property type="match status" value="1"/>
</dbReference>
<evidence type="ECO:0000256" key="8">
    <source>
        <dbReference type="RuleBase" id="RU364100"/>
    </source>
</evidence>
<evidence type="ECO:0000256" key="7">
    <source>
        <dbReference type="ARBA" id="ARBA00023239"/>
    </source>
</evidence>